<accession>A0AA39XJI5</accession>
<gene>
    <name evidence="1" type="ORF">B0T17DRAFT_19011</name>
</gene>
<dbReference type="EMBL" id="JAULSR010000001">
    <property type="protein sequence ID" value="KAK0634825.1"/>
    <property type="molecule type" value="Genomic_DNA"/>
</dbReference>
<protein>
    <submittedName>
        <fullName evidence="1">Uncharacterized protein</fullName>
    </submittedName>
</protein>
<reference evidence="1" key="1">
    <citation type="submission" date="2023-06" db="EMBL/GenBank/DDBJ databases">
        <title>Genome-scale phylogeny and comparative genomics of the fungal order Sordariales.</title>
        <authorList>
            <consortium name="Lawrence Berkeley National Laboratory"/>
            <person name="Hensen N."/>
            <person name="Bonometti L."/>
            <person name="Westerberg I."/>
            <person name="Brannstrom I.O."/>
            <person name="Guillou S."/>
            <person name="Cros-Aarteil S."/>
            <person name="Calhoun S."/>
            <person name="Haridas S."/>
            <person name="Kuo A."/>
            <person name="Mondo S."/>
            <person name="Pangilinan J."/>
            <person name="Riley R."/>
            <person name="LaButti K."/>
            <person name="Andreopoulos B."/>
            <person name="Lipzen A."/>
            <person name="Chen C."/>
            <person name="Yanf M."/>
            <person name="Daum C."/>
            <person name="Ng V."/>
            <person name="Clum A."/>
            <person name="Steindorff A."/>
            <person name="Ohm R."/>
            <person name="Martin F."/>
            <person name="Silar P."/>
            <person name="Natvig D."/>
            <person name="Lalanne C."/>
            <person name="Gautier V."/>
            <person name="Ament-velasquez S.L."/>
            <person name="Kruys A."/>
            <person name="Hutchinson M.I."/>
            <person name="Powell A.J."/>
            <person name="Barry K."/>
            <person name="Miller A.N."/>
            <person name="Grigoriev I.V."/>
            <person name="Debuchy R."/>
            <person name="Gladieux P."/>
            <person name="Thoren M.H."/>
            <person name="Johannesson H."/>
        </authorList>
    </citation>
    <scope>NUCLEOTIDE SEQUENCE</scope>
    <source>
        <strain evidence="1">SMH3391-2</strain>
    </source>
</reference>
<organism evidence="1 2">
    <name type="scientific">Bombardia bombarda</name>
    <dbReference type="NCBI Taxonomy" id="252184"/>
    <lineage>
        <taxon>Eukaryota</taxon>
        <taxon>Fungi</taxon>
        <taxon>Dikarya</taxon>
        <taxon>Ascomycota</taxon>
        <taxon>Pezizomycotina</taxon>
        <taxon>Sordariomycetes</taxon>
        <taxon>Sordariomycetidae</taxon>
        <taxon>Sordariales</taxon>
        <taxon>Lasiosphaeriaceae</taxon>
        <taxon>Bombardia</taxon>
    </lineage>
</organism>
<dbReference type="Proteomes" id="UP001174934">
    <property type="component" value="Unassembled WGS sequence"/>
</dbReference>
<sequence>MILAMVPFQARKKTCQSHRCIRACPCLISTSAEPATKPARLQPSTCLFIASFSDLHTRLRTSLRGGPLGTLSRFSPGPAGPLCLVSWMLGSARCGGSIVNECQSGYELTITVYLNPHRQRTVSHFPQAPLADAPDVAPDGVVFPRRLHQSFCSDVVVACGWLVGTGIRRSGLEEKVLIQSAAEACELYLSWLSELLLFSWFFFEGPSASICTSSPSPKPILGNPLSSFSSMIVAGAGHVVCRPRPSLVS</sequence>
<evidence type="ECO:0000313" key="2">
    <source>
        <dbReference type="Proteomes" id="UP001174934"/>
    </source>
</evidence>
<keyword evidence="2" id="KW-1185">Reference proteome</keyword>
<dbReference type="AlphaFoldDB" id="A0AA39XJI5"/>
<name>A0AA39XJI5_9PEZI</name>
<evidence type="ECO:0000313" key="1">
    <source>
        <dbReference type="EMBL" id="KAK0634825.1"/>
    </source>
</evidence>
<proteinExistence type="predicted"/>
<comment type="caution">
    <text evidence="1">The sequence shown here is derived from an EMBL/GenBank/DDBJ whole genome shotgun (WGS) entry which is preliminary data.</text>
</comment>